<dbReference type="AlphaFoldDB" id="A0A1Q2HNK7"/>
<protein>
    <submittedName>
        <fullName evidence="8">Putative 7-cyano-7-deazaguanosine (PreQ0) biosynthesis protein QueE</fullName>
    </submittedName>
</protein>
<gene>
    <name evidence="8" type="ORF">L21SP3_00583</name>
</gene>
<dbReference type="InterPro" id="IPR013785">
    <property type="entry name" value="Aldolase_TIM"/>
</dbReference>
<keyword evidence="5" id="KW-0408">Iron</keyword>
<evidence type="ECO:0000256" key="2">
    <source>
        <dbReference type="ARBA" id="ARBA00022485"/>
    </source>
</evidence>
<evidence type="ECO:0000256" key="5">
    <source>
        <dbReference type="ARBA" id="ARBA00023004"/>
    </source>
</evidence>
<dbReference type="EMBL" id="CP019633">
    <property type="protein sequence ID" value="AQQ08793.1"/>
    <property type="molecule type" value="Genomic_DNA"/>
</dbReference>
<proteinExistence type="predicted"/>
<reference evidence="9" key="1">
    <citation type="submission" date="2017-02" db="EMBL/GenBank/DDBJ databases">
        <title>Comparative genomics and description of representatives of a novel lineage of planctomycetes thriving in anoxic sediments.</title>
        <authorList>
            <person name="Spring S."/>
            <person name="Bunk B."/>
            <person name="Sproer C."/>
            <person name="Klenk H.-P."/>
        </authorList>
    </citation>
    <scope>NUCLEOTIDE SEQUENCE [LARGE SCALE GENOMIC DNA]</scope>
    <source>
        <strain evidence="9">L21-RPul-D3</strain>
    </source>
</reference>
<dbReference type="Gene3D" id="3.20.20.70">
    <property type="entry name" value="Aldolase class I"/>
    <property type="match status" value="1"/>
</dbReference>
<name>A0A1Q2HNK7_9BACT</name>
<dbReference type="InterPro" id="IPR007197">
    <property type="entry name" value="rSAM"/>
</dbReference>
<evidence type="ECO:0000256" key="3">
    <source>
        <dbReference type="ARBA" id="ARBA00022691"/>
    </source>
</evidence>
<evidence type="ECO:0000256" key="4">
    <source>
        <dbReference type="ARBA" id="ARBA00022723"/>
    </source>
</evidence>
<keyword evidence="9" id="KW-1185">Reference proteome</keyword>
<dbReference type="GO" id="GO:0046872">
    <property type="term" value="F:metal ion binding"/>
    <property type="evidence" value="ECO:0007669"/>
    <property type="project" value="UniProtKB-KW"/>
</dbReference>
<evidence type="ECO:0000256" key="6">
    <source>
        <dbReference type="ARBA" id="ARBA00023014"/>
    </source>
</evidence>
<dbReference type="SUPFAM" id="SSF102114">
    <property type="entry name" value="Radical SAM enzymes"/>
    <property type="match status" value="1"/>
</dbReference>
<sequence>MSVAQILRRAEAREGSNVVITGGEPLIQEELPELCYALRGICPHITLETSGILPADDLAVDLMSISPKLSNSVGDAEKSAEYFHPEIISELIEEYSSQIKFVISDLQDVLEAGRAVEQISAIGRADLMLMPLASTLEEYQIKASEVAQYCLGFGYTFCPRLQLTLFGGGRGA</sequence>
<evidence type="ECO:0000256" key="1">
    <source>
        <dbReference type="ARBA" id="ARBA00001966"/>
    </source>
</evidence>
<dbReference type="InterPro" id="IPR058240">
    <property type="entry name" value="rSAM_sf"/>
</dbReference>
<dbReference type="Proteomes" id="UP000188273">
    <property type="component" value="Chromosome"/>
</dbReference>
<dbReference type="GO" id="GO:0051539">
    <property type="term" value="F:4 iron, 4 sulfur cluster binding"/>
    <property type="evidence" value="ECO:0007669"/>
    <property type="project" value="UniProtKB-KW"/>
</dbReference>
<dbReference type="PANTHER" id="PTHR42836:SF1">
    <property type="entry name" value="7-CARBOXY-7-DEAZAGUANINE SYNTHASE"/>
    <property type="match status" value="1"/>
</dbReference>
<dbReference type="PROSITE" id="PS51918">
    <property type="entry name" value="RADICAL_SAM"/>
    <property type="match status" value="1"/>
</dbReference>
<accession>A0A1Q2HNK7</accession>
<evidence type="ECO:0000313" key="8">
    <source>
        <dbReference type="EMBL" id="AQQ08793.1"/>
    </source>
</evidence>
<keyword evidence="4" id="KW-0479">Metal-binding</keyword>
<dbReference type="GO" id="GO:0003824">
    <property type="term" value="F:catalytic activity"/>
    <property type="evidence" value="ECO:0007669"/>
    <property type="project" value="InterPro"/>
</dbReference>
<dbReference type="KEGG" id="pbu:L21SP3_00583"/>
<organism evidence="8 9">
    <name type="scientific">Sedimentisphaera cyanobacteriorum</name>
    <dbReference type="NCBI Taxonomy" id="1940790"/>
    <lineage>
        <taxon>Bacteria</taxon>
        <taxon>Pseudomonadati</taxon>
        <taxon>Planctomycetota</taxon>
        <taxon>Phycisphaerae</taxon>
        <taxon>Sedimentisphaerales</taxon>
        <taxon>Sedimentisphaeraceae</taxon>
        <taxon>Sedimentisphaera</taxon>
    </lineage>
</organism>
<evidence type="ECO:0000313" key="9">
    <source>
        <dbReference type="Proteomes" id="UP000188273"/>
    </source>
</evidence>
<feature type="domain" description="Radical SAM core" evidence="7">
    <location>
        <begin position="1"/>
        <end position="170"/>
    </location>
</feature>
<comment type="cofactor">
    <cofactor evidence="1">
        <name>[4Fe-4S] cluster</name>
        <dbReference type="ChEBI" id="CHEBI:49883"/>
    </cofactor>
</comment>
<evidence type="ECO:0000259" key="7">
    <source>
        <dbReference type="PROSITE" id="PS51918"/>
    </source>
</evidence>
<dbReference type="STRING" id="1940790.L21SP3_00583"/>
<dbReference type="PANTHER" id="PTHR42836">
    <property type="entry name" value="7-CARBOXY-7-DEAZAGUANINE SYNTHASE"/>
    <property type="match status" value="1"/>
</dbReference>
<keyword evidence="2" id="KW-0004">4Fe-4S</keyword>
<keyword evidence="6" id="KW-0411">Iron-sulfur</keyword>
<keyword evidence="3" id="KW-0949">S-adenosyl-L-methionine</keyword>